<dbReference type="RefSeq" id="WP_195188770.1">
    <property type="nucleotide sequence ID" value="NZ_JADMLK010000033.1"/>
</dbReference>
<organism evidence="1 2">
    <name type="scientific">Pasteurella multocida</name>
    <dbReference type="NCBI Taxonomy" id="747"/>
    <lineage>
        <taxon>Bacteria</taxon>
        <taxon>Pseudomonadati</taxon>
        <taxon>Pseudomonadota</taxon>
        <taxon>Gammaproteobacteria</taxon>
        <taxon>Pasteurellales</taxon>
        <taxon>Pasteurellaceae</taxon>
        <taxon>Pasteurella</taxon>
    </lineage>
</organism>
<accession>A0A9X3ZLX4</accession>
<evidence type="ECO:0000313" key="2">
    <source>
        <dbReference type="Proteomes" id="UP001145481"/>
    </source>
</evidence>
<evidence type="ECO:0000313" key="1">
    <source>
        <dbReference type="EMBL" id="MDA5623736.1"/>
    </source>
</evidence>
<dbReference type="EMBL" id="JANJHC010000022">
    <property type="protein sequence ID" value="MDA5623736.1"/>
    <property type="molecule type" value="Genomic_DNA"/>
</dbReference>
<protein>
    <submittedName>
        <fullName evidence="1">Enoyl-CoA hydratase</fullName>
    </submittedName>
</protein>
<gene>
    <name evidence="1" type="ORF">NM948_09320</name>
</gene>
<proteinExistence type="predicted"/>
<sequence length="164" mass="19062">MKTKIYLALYKGKKTGKKPATLLARLSDWLTRKLTKGMYSHCEIAVMKEEFVSGHHYETEVTYECYSSSIRDGGVRCKEIDVSDSSKWDLIELNNVTEANVKLYFNGTKGLKYDWWGAFGIVLGIKQKRSRFFCSEWCFNAIRESDQGWRFSPNQLAVIFKRED</sequence>
<dbReference type="AlphaFoldDB" id="A0A9X3ZLX4"/>
<reference evidence="1" key="1">
    <citation type="submission" date="2022-07" db="EMBL/GenBank/DDBJ databases">
        <title>Genome-based characterization of novel serogroup A variants of Pasteurella multocida.</title>
        <authorList>
            <person name="Prajapati A."/>
            <person name="Yogisharadhya R."/>
            <person name="Mohanty N."/>
            <person name="Chanda M."/>
            <person name="Mendem S.K."/>
            <person name="Siddaramappa S."/>
            <person name="Shivachandra S.B."/>
        </authorList>
    </citation>
    <scope>NUCLEOTIDE SEQUENCE</scope>
    <source>
        <strain evidence="1">NIVEDIPm19</strain>
    </source>
</reference>
<dbReference type="Proteomes" id="UP001145481">
    <property type="component" value="Unassembled WGS sequence"/>
</dbReference>
<comment type="caution">
    <text evidence="1">The sequence shown here is derived from an EMBL/GenBank/DDBJ whole genome shotgun (WGS) entry which is preliminary data.</text>
</comment>
<dbReference type="Gene3D" id="3.90.1720.10">
    <property type="entry name" value="endopeptidase domain like (from Nostoc punctiforme)"/>
    <property type="match status" value="1"/>
</dbReference>
<name>A0A9X3ZLX4_PASMD</name>